<comment type="similarity">
    <text evidence="2">Belongs to the dynactin subunits 5/6 family. Dynactin subunit 6 subfamily.</text>
</comment>
<dbReference type="PANTHER" id="PTHR13072:SF0">
    <property type="entry name" value="DYNACTIN SUBUNIT 6"/>
    <property type="match status" value="1"/>
</dbReference>
<dbReference type="EMBL" id="IACF01001432">
    <property type="protein sequence ID" value="LAB67133.1"/>
    <property type="molecule type" value="mRNA"/>
</dbReference>
<feature type="region of interest" description="Disordered" evidence="7">
    <location>
        <begin position="182"/>
        <end position="206"/>
    </location>
</feature>
<evidence type="ECO:0000256" key="7">
    <source>
        <dbReference type="SAM" id="MobiDB-lite"/>
    </source>
</evidence>
<proteinExistence type="evidence at transcript level"/>
<keyword evidence="5" id="KW-0206">Cytoskeleton</keyword>
<dbReference type="AlphaFoldDB" id="A0A2P2HZE9"/>
<evidence type="ECO:0000256" key="1">
    <source>
        <dbReference type="ARBA" id="ARBA00004245"/>
    </source>
</evidence>
<dbReference type="Gene3D" id="2.160.10.10">
    <property type="entry name" value="Hexapeptide repeat proteins"/>
    <property type="match status" value="1"/>
</dbReference>
<dbReference type="InterPro" id="IPR027777">
    <property type="entry name" value="DCTN6"/>
</dbReference>
<comment type="function">
    <text evidence="6">Part of the dynactin complex that activates the molecular motor dynein for ultra-processive transport along microtubules.</text>
</comment>
<dbReference type="CDD" id="cd04646">
    <property type="entry name" value="LbH_Dynactin_6"/>
    <property type="match status" value="1"/>
</dbReference>
<dbReference type="GO" id="GO:0007052">
    <property type="term" value="P:mitotic spindle organization"/>
    <property type="evidence" value="ECO:0007669"/>
    <property type="project" value="TreeGrafter"/>
</dbReference>
<dbReference type="InterPro" id="IPR011004">
    <property type="entry name" value="Trimer_LpxA-like_sf"/>
</dbReference>
<evidence type="ECO:0000256" key="4">
    <source>
        <dbReference type="ARBA" id="ARBA00022490"/>
    </source>
</evidence>
<keyword evidence="4" id="KW-0963">Cytoplasm</keyword>
<accession>A0A2P2HZE9</accession>
<evidence type="ECO:0000256" key="3">
    <source>
        <dbReference type="ARBA" id="ARBA00016573"/>
    </source>
</evidence>
<sequence length="206" mass="22076">MSNKQLDPSVCNVTVAPGSAVCIEGDYVGEITFGAKCVVHPKARIIAEAGPIIIGESNLIEEQAQIINRFPPGSDTSRPHTLIIGQSNVFEVDCCVEADAVGDNNVFESKSHVGRGVTIGKGCVVGSLCSLTCPQVLSDHTVVYGSDHKRRQLQERPPAQSLQLDFLNKVLPNYHYLVKPKKRTPPSAAAVMSQSVTAEENARPVS</sequence>
<dbReference type="PANTHER" id="PTHR13072">
    <property type="entry name" value="DYNACTIN 6"/>
    <property type="match status" value="1"/>
</dbReference>
<comment type="subcellular location">
    <subcellularLocation>
        <location evidence="1">Cytoplasm</location>
        <location evidence="1">Cytoskeleton</location>
    </subcellularLocation>
</comment>
<evidence type="ECO:0000256" key="2">
    <source>
        <dbReference type="ARBA" id="ARBA00007719"/>
    </source>
</evidence>
<dbReference type="SUPFAM" id="SSF51161">
    <property type="entry name" value="Trimeric LpxA-like enzymes"/>
    <property type="match status" value="1"/>
</dbReference>
<evidence type="ECO:0000313" key="8">
    <source>
        <dbReference type="EMBL" id="LAB67133.1"/>
    </source>
</evidence>
<evidence type="ECO:0000256" key="6">
    <source>
        <dbReference type="ARBA" id="ARBA00034687"/>
    </source>
</evidence>
<evidence type="ECO:0000256" key="5">
    <source>
        <dbReference type="ARBA" id="ARBA00023212"/>
    </source>
</evidence>
<name>A0A2P2HZE9_9CRUS</name>
<dbReference type="GO" id="GO:0070840">
    <property type="term" value="F:dynein complex binding"/>
    <property type="evidence" value="ECO:0007669"/>
    <property type="project" value="TreeGrafter"/>
</dbReference>
<organism evidence="8">
    <name type="scientific">Hirondellea gigas</name>
    <dbReference type="NCBI Taxonomy" id="1518452"/>
    <lineage>
        <taxon>Eukaryota</taxon>
        <taxon>Metazoa</taxon>
        <taxon>Ecdysozoa</taxon>
        <taxon>Arthropoda</taxon>
        <taxon>Crustacea</taxon>
        <taxon>Multicrustacea</taxon>
        <taxon>Malacostraca</taxon>
        <taxon>Eumalacostraca</taxon>
        <taxon>Peracarida</taxon>
        <taxon>Amphipoda</taxon>
        <taxon>Amphilochidea</taxon>
        <taxon>Lysianassida</taxon>
        <taxon>Lysianassidira</taxon>
        <taxon>Lysianassoidea</taxon>
        <taxon>Lysianassidae</taxon>
        <taxon>Hirondellea</taxon>
    </lineage>
</organism>
<reference evidence="8" key="1">
    <citation type="journal article" date="2018" name="Biosci. Biotechnol. Biochem.">
        <title>Polysaccharide hydrolase of the hadal zone amphipods Hirondellea gigas.</title>
        <authorList>
            <person name="Kobayashi H."/>
            <person name="Nagahama T."/>
            <person name="Arai W."/>
            <person name="Sasagawa Y."/>
            <person name="Umeda M."/>
            <person name="Hayashi T."/>
            <person name="Nikaido I."/>
            <person name="Watanabe H."/>
            <person name="Oguri K."/>
            <person name="Kitazato H."/>
            <person name="Fujioka K."/>
            <person name="Kido Y."/>
            <person name="Takami H."/>
        </authorList>
    </citation>
    <scope>NUCLEOTIDE SEQUENCE</scope>
    <source>
        <tissue evidence="8">Whole body</tissue>
    </source>
</reference>
<dbReference type="GO" id="GO:0005869">
    <property type="term" value="C:dynactin complex"/>
    <property type="evidence" value="ECO:0007669"/>
    <property type="project" value="InterPro"/>
</dbReference>
<protein>
    <recommendedName>
        <fullName evidence="3">Dynactin subunit 6</fullName>
    </recommendedName>
</protein>